<dbReference type="EMBL" id="MKCT01000061">
    <property type="protein sequence ID" value="OHX18203.1"/>
    <property type="molecule type" value="Genomic_DNA"/>
</dbReference>
<dbReference type="OrthoDB" id="8580194at2"/>
<protein>
    <submittedName>
        <fullName evidence="2">Uncharacterized protein</fullName>
    </submittedName>
</protein>
<accession>A0A1S1X696</accession>
<evidence type="ECO:0000313" key="2">
    <source>
        <dbReference type="EMBL" id="OHX14980.1"/>
    </source>
</evidence>
<keyword evidence="1" id="KW-0732">Signal</keyword>
<proteinExistence type="predicted"/>
<organism evidence="2 4">
    <name type="scientific">Chromobacterium sphagni</name>
    <dbReference type="NCBI Taxonomy" id="1903179"/>
    <lineage>
        <taxon>Bacteria</taxon>
        <taxon>Pseudomonadati</taxon>
        <taxon>Pseudomonadota</taxon>
        <taxon>Betaproteobacteria</taxon>
        <taxon>Neisseriales</taxon>
        <taxon>Chromobacteriaceae</taxon>
        <taxon>Chromobacterium</taxon>
    </lineage>
</organism>
<feature type="chain" id="PRO_5010258596" evidence="1">
    <location>
        <begin position="19"/>
        <end position="324"/>
    </location>
</feature>
<keyword evidence="5" id="KW-1185">Reference proteome</keyword>
<feature type="signal peptide" evidence="1">
    <location>
        <begin position="1"/>
        <end position="18"/>
    </location>
</feature>
<gene>
    <name evidence="3" type="ORF">BI344_11350</name>
    <name evidence="2" type="ORF">BI347_09630</name>
</gene>
<name>A0A1S1X696_9NEIS</name>
<evidence type="ECO:0000256" key="1">
    <source>
        <dbReference type="SAM" id="SignalP"/>
    </source>
</evidence>
<evidence type="ECO:0000313" key="5">
    <source>
        <dbReference type="Proteomes" id="UP000180280"/>
    </source>
</evidence>
<dbReference type="Proteomes" id="UP000180088">
    <property type="component" value="Unassembled WGS sequence"/>
</dbReference>
<evidence type="ECO:0000313" key="4">
    <source>
        <dbReference type="Proteomes" id="UP000180088"/>
    </source>
</evidence>
<evidence type="ECO:0000313" key="3">
    <source>
        <dbReference type="EMBL" id="OHX18203.1"/>
    </source>
</evidence>
<dbReference type="Proteomes" id="UP000180280">
    <property type="component" value="Unassembled WGS sequence"/>
</dbReference>
<dbReference type="STRING" id="1903179.BI347_09630"/>
<dbReference type="AlphaFoldDB" id="A0A1S1X696"/>
<dbReference type="EMBL" id="MKCS01000001">
    <property type="protein sequence ID" value="OHX14980.1"/>
    <property type="molecule type" value="Genomic_DNA"/>
</dbReference>
<sequence>MRRAIFLAGLLVTSGAQADWAAKVLADQYLATVNYGGGTLSYGEDASAMGPLQQVANQMQSLPSDLQQALNGPVSQLVARNGASFQSGTISGNAQLTITPDASGVARMTVSGLGYQVRSQYSGSKWGVIHYSCTNTLTLSNIVITAQYGTASGAMQDGKTGMTATTSSSTDCDSNLSWILPGVGDVLIGKAQDKINDLLLSNVQVQMAKAKDALLYGTDQNMLNGLSRLVPPGKVVALPGGGSFPLGQYLQNNLAYLLGNSQLSIQLGSPIALKKYIGLGRPPVSNVTADAVTIALSSPALSFSIKVSETVNLGWVCLPIHGNC</sequence>
<reference evidence="4 5" key="1">
    <citation type="submission" date="2016-09" db="EMBL/GenBank/DDBJ databases">
        <title>Chromobacterium muskegensis sp. nov., an insecticidal bacterium isolated from Sphagnum bogs.</title>
        <authorList>
            <person name="Sparks M.E."/>
            <person name="Blackburn M.B."/>
            <person name="Gundersen-Rindal D.E."/>
            <person name="Mitchell A."/>
            <person name="Farrar R."/>
            <person name="Kuhar D."/>
        </authorList>
    </citation>
    <scope>NUCLEOTIDE SEQUENCE [LARGE SCALE GENOMIC DNA]</scope>
    <source>
        <strain evidence="3 5">14B-1</strain>
        <strain evidence="2 4">37-2</strain>
    </source>
</reference>
<comment type="caution">
    <text evidence="2">The sequence shown here is derived from an EMBL/GenBank/DDBJ whole genome shotgun (WGS) entry which is preliminary data.</text>
</comment>